<dbReference type="AlphaFoldDB" id="A0A4R6UVB4"/>
<keyword evidence="1" id="KW-0031">Aminopeptidase</keyword>
<dbReference type="InterPro" id="IPR045175">
    <property type="entry name" value="M28_fam"/>
</dbReference>
<accession>A0A4R6UVB4</accession>
<dbReference type="GO" id="GO:0004180">
    <property type="term" value="F:carboxypeptidase activity"/>
    <property type="evidence" value="ECO:0007669"/>
    <property type="project" value="UniProtKB-KW"/>
</dbReference>
<dbReference type="SUPFAM" id="SSF52025">
    <property type="entry name" value="PA domain"/>
    <property type="match status" value="1"/>
</dbReference>
<evidence type="ECO:0000256" key="5">
    <source>
        <dbReference type="ARBA" id="ARBA00022801"/>
    </source>
</evidence>
<evidence type="ECO:0000256" key="1">
    <source>
        <dbReference type="ARBA" id="ARBA00022438"/>
    </source>
</evidence>
<dbReference type="Proteomes" id="UP000295375">
    <property type="component" value="Unassembled WGS sequence"/>
</dbReference>
<dbReference type="Pfam" id="PF04389">
    <property type="entry name" value="Peptidase_M28"/>
    <property type="match status" value="1"/>
</dbReference>
<dbReference type="GO" id="GO:0008235">
    <property type="term" value="F:metalloexopeptidase activity"/>
    <property type="evidence" value="ECO:0007669"/>
    <property type="project" value="InterPro"/>
</dbReference>
<evidence type="ECO:0000313" key="9">
    <source>
        <dbReference type="EMBL" id="TDQ51161.1"/>
    </source>
</evidence>
<dbReference type="OrthoDB" id="9778250at2"/>
<evidence type="ECO:0000256" key="6">
    <source>
        <dbReference type="ARBA" id="ARBA00022833"/>
    </source>
</evidence>
<feature type="chain" id="PRO_5020550251" evidence="7">
    <location>
        <begin position="18"/>
        <end position="557"/>
    </location>
</feature>
<dbReference type="GO" id="GO:0046872">
    <property type="term" value="F:metal ion binding"/>
    <property type="evidence" value="ECO:0007669"/>
    <property type="project" value="UniProtKB-KW"/>
</dbReference>
<dbReference type="GO" id="GO:0004177">
    <property type="term" value="F:aminopeptidase activity"/>
    <property type="evidence" value="ECO:0007669"/>
    <property type="project" value="UniProtKB-KW"/>
</dbReference>
<keyword evidence="6" id="KW-0862">Zinc</keyword>
<protein>
    <submittedName>
        <fullName evidence="9">Zn-dependent M28 family amino/carboxypeptidase</fullName>
    </submittedName>
</protein>
<dbReference type="InterPro" id="IPR046450">
    <property type="entry name" value="PA_dom_sf"/>
</dbReference>
<proteinExistence type="predicted"/>
<keyword evidence="2" id="KW-0645">Protease</keyword>
<keyword evidence="5" id="KW-0378">Hydrolase</keyword>
<evidence type="ECO:0000256" key="3">
    <source>
        <dbReference type="ARBA" id="ARBA00022723"/>
    </source>
</evidence>
<evidence type="ECO:0000313" key="10">
    <source>
        <dbReference type="Proteomes" id="UP000295375"/>
    </source>
</evidence>
<reference evidence="9 10" key="1">
    <citation type="submission" date="2019-03" db="EMBL/GenBank/DDBJ databases">
        <title>Genomic Encyclopedia of Type Strains, Phase IV (KMG-IV): sequencing the most valuable type-strain genomes for metagenomic binning, comparative biology and taxonomic classification.</title>
        <authorList>
            <person name="Goeker M."/>
        </authorList>
    </citation>
    <scope>NUCLEOTIDE SEQUENCE [LARGE SCALE GENOMIC DNA]</scope>
    <source>
        <strain evidence="9 10">DSM 103792</strain>
    </source>
</reference>
<dbReference type="RefSeq" id="WP_133587014.1">
    <property type="nucleotide sequence ID" value="NZ_CP037953.1"/>
</dbReference>
<keyword evidence="4 7" id="KW-0732">Signal</keyword>
<evidence type="ECO:0000259" key="8">
    <source>
        <dbReference type="Pfam" id="PF04389"/>
    </source>
</evidence>
<dbReference type="PANTHER" id="PTHR12147">
    <property type="entry name" value="METALLOPEPTIDASE M28 FAMILY MEMBER"/>
    <property type="match status" value="1"/>
</dbReference>
<evidence type="ECO:0000256" key="2">
    <source>
        <dbReference type="ARBA" id="ARBA00022670"/>
    </source>
</evidence>
<dbReference type="SUPFAM" id="SSF53187">
    <property type="entry name" value="Zn-dependent exopeptidases"/>
    <property type="match status" value="1"/>
</dbReference>
<sequence>MNQKSTFLLLLSAMALAACQSEVKEAAVKSSDPIAANRVLEHIKVLSSDEFEGRAPGTVGEEKTVNYLREQFKAVGAAPGNPDGSYTQTVPLVGIKTTPTFATSGCAADISWQSPDEYVAFTTRVSEQVKAEQSEMVFVGYGVKAPEYQWDDFKGLDVKGKTLIVLISDPAIPDPANPDQLDPSMFKGKAMTYYGRWTYKYEIAAELGAAAVIIIHETEPASYPYEVVRNNGIRESFTLKSQDGNASELGVRSWIREDKARALFSACGQDFDALKKQALSRDFQPVPLNAKADFVLNSQLREVQSQNVIAKVEGNDPAMKNEYVIYTAHWDHLGKSEDEHGVHIYNGAVDNASGTALLIELARRFAEEQAQMKRSALFLAVTAEEQGLLGAKYYADNPLYPLKNTIANINMDAMQPWGRARDLQVIGYGQTTLEPLVEHHAKAQDRYVVPDTAPEKGGYFRSDHFAFVQKGVPALYVKGGVDIRDKAPDYGKQQAKTYTAEHYHKESDTVKEGWDVSGMAEDGDLLFLVGRDLVVDGKSADFQAGSEFKAAREKLLK</sequence>
<dbReference type="CDD" id="cd05660">
    <property type="entry name" value="M28_like_PA"/>
    <property type="match status" value="1"/>
</dbReference>
<name>A0A4R6UVB4_9GAMM</name>
<keyword evidence="3" id="KW-0479">Metal-binding</keyword>
<evidence type="ECO:0000256" key="4">
    <source>
        <dbReference type="ARBA" id="ARBA00022729"/>
    </source>
</evidence>
<comment type="caution">
    <text evidence="9">The sequence shown here is derived from an EMBL/GenBank/DDBJ whole genome shotgun (WGS) entry which is preliminary data.</text>
</comment>
<feature type="signal peptide" evidence="7">
    <location>
        <begin position="1"/>
        <end position="17"/>
    </location>
</feature>
<dbReference type="PANTHER" id="PTHR12147:SF56">
    <property type="entry name" value="AMINOPEPTIDASE YDR415C-RELATED"/>
    <property type="match status" value="1"/>
</dbReference>
<feature type="domain" description="Peptidase M28" evidence="8">
    <location>
        <begin position="307"/>
        <end position="512"/>
    </location>
</feature>
<organism evidence="9 10">
    <name type="scientific">Permianibacter aggregans</name>
    <dbReference type="NCBI Taxonomy" id="1510150"/>
    <lineage>
        <taxon>Bacteria</taxon>
        <taxon>Pseudomonadati</taxon>
        <taxon>Pseudomonadota</taxon>
        <taxon>Gammaproteobacteria</taxon>
        <taxon>Pseudomonadales</taxon>
        <taxon>Pseudomonadaceae</taxon>
        <taxon>Permianibacter</taxon>
    </lineage>
</organism>
<keyword evidence="9" id="KW-0121">Carboxypeptidase</keyword>
<keyword evidence="10" id="KW-1185">Reference proteome</keyword>
<dbReference type="EMBL" id="SNYM01000001">
    <property type="protein sequence ID" value="TDQ51161.1"/>
    <property type="molecule type" value="Genomic_DNA"/>
</dbReference>
<dbReference type="PROSITE" id="PS51257">
    <property type="entry name" value="PROKAR_LIPOPROTEIN"/>
    <property type="match status" value="1"/>
</dbReference>
<dbReference type="InterPro" id="IPR007484">
    <property type="entry name" value="Peptidase_M28"/>
</dbReference>
<evidence type="ECO:0000256" key="7">
    <source>
        <dbReference type="SAM" id="SignalP"/>
    </source>
</evidence>
<dbReference type="Gene3D" id="3.40.630.10">
    <property type="entry name" value="Zn peptidases"/>
    <property type="match status" value="2"/>
</dbReference>
<gene>
    <name evidence="9" type="ORF">EV696_101131</name>
</gene>
<dbReference type="GO" id="GO:0006508">
    <property type="term" value="P:proteolysis"/>
    <property type="evidence" value="ECO:0007669"/>
    <property type="project" value="UniProtKB-KW"/>
</dbReference>